<dbReference type="GO" id="GO:0019509">
    <property type="term" value="P:L-methionine salvage from methylthioadenosine"/>
    <property type="evidence" value="ECO:0007669"/>
    <property type="project" value="UniProtKB-UniRule"/>
</dbReference>
<evidence type="ECO:0000256" key="2">
    <source>
        <dbReference type="ARBA" id="ARBA00022490"/>
    </source>
</evidence>
<comment type="similarity">
    <text evidence="11">Belongs to the acireductone dioxygenase (ARD) family.</text>
</comment>
<feature type="binding site" evidence="11">
    <location>
        <position position="101"/>
    </location>
    <ligand>
        <name>Fe(2+)</name>
        <dbReference type="ChEBI" id="CHEBI:29033"/>
        <note>for iron-dependent acireductone dioxygenase activity</note>
    </ligand>
</feature>
<feature type="binding site" evidence="11">
    <location>
        <position position="99"/>
    </location>
    <ligand>
        <name>Ni(2+)</name>
        <dbReference type="ChEBI" id="CHEBI:49786"/>
        <note>for nickel-dependent acireductone dioxygenase activity</note>
    </ligand>
</feature>
<evidence type="ECO:0000256" key="11">
    <source>
        <dbReference type="HAMAP-Rule" id="MF_03154"/>
    </source>
</evidence>
<dbReference type="EC" id="1.13.11.54" evidence="11"/>
<dbReference type="GO" id="GO:0005506">
    <property type="term" value="F:iron ion binding"/>
    <property type="evidence" value="ECO:0007669"/>
    <property type="project" value="UniProtKB-UniRule"/>
</dbReference>
<dbReference type="EMBL" id="CACRZD030000004">
    <property type="protein sequence ID" value="CAA6658506.1"/>
    <property type="molecule type" value="Genomic_DNA"/>
</dbReference>
<evidence type="ECO:0000256" key="1">
    <source>
        <dbReference type="ARBA" id="ARBA00000428"/>
    </source>
</evidence>
<dbReference type="EC" id="1.13.11.53" evidence="11"/>
<feature type="binding site" evidence="11">
    <location>
        <position position="105"/>
    </location>
    <ligand>
        <name>Ni(2+)</name>
        <dbReference type="ChEBI" id="CHEBI:49786"/>
        <note>for nickel-dependent acireductone dioxygenase activity</note>
    </ligand>
</feature>
<comment type="catalytic activity">
    <reaction evidence="11">
        <text>1,2-dihydroxy-5-(methylsulfanyl)pent-1-en-3-one + O2 = 3-(methylsulfanyl)propanoate + CO + formate + 2 H(+)</text>
        <dbReference type="Rhea" id="RHEA:14161"/>
        <dbReference type="ChEBI" id="CHEBI:15378"/>
        <dbReference type="ChEBI" id="CHEBI:15379"/>
        <dbReference type="ChEBI" id="CHEBI:15740"/>
        <dbReference type="ChEBI" id="CHEBI:17245"/>
        <dbReference type="ChEBI" id="CHEBI:49016"/>
        <dbReference type="ChEBI" id="CHEBI:49252"/>
        <dbReference type="EC" id="1.13.11.53"/>
    </reaction>
</comment>
<evidence type="ECO:0000256" key="9">
    <source>
        <dbReference type="ARBA" id="ARBA00023167"/>
    </source>
</evidence>
<feature type="binding site" evidence="11">
    <location>
        <position position="126"/>
    </location>
    <ligand>
        <name>Fe(2+)</name>
        <dbReference type="ChEBI" id="CHEBI:29033"/>
        <note>for iron-dependent acireductone dioxygenase activity</note>
    </ligand>
</feature>
<feature type="binding site" evidence="11">
    <location>
        <position position="126"/>
    </location>
    <ligand>
        <name>Ni(2+)</name>
        <dbReference type="ChEBI" id="CHEBI:49786"/>
        <note>for nickel-dependent acireductone dioxygenase activity</note>
    </ligand>
</feature>
<dbReference type="GO" id="GO:0016151">
    <property type="term" value="F:nickel cation binding"/>
    <property type="evidence" value="ECO:0007669"/>
    <property type="project" value="UniProtKB-UniRule"/>
</dbReference>
<dbReference type="GO" id="GO:0010309">
    <property type="term" value="F:acireductone dioxygenase [iron(II)-requiring] activity"/>
    <property type="evidence" value="ECO:0007669"/>
    <property type="project" value="UniProtKB-UniRule"/>
</dbReference>
<feature type="binding site" evidence="11">
    <location>
        <position position="101"/>
    </location>
    <ligand>
        <name>Ni(2+)</name>
        <dbReference type="ChEBI" id="CHEBI:49786"/>
        <note>for nickel-dependent acireductone dioxygenase activity</note>
    </ligand>
</feature>
<dbReference type="Pfam" id="PF03079">
    <property type="entry name" value="ARD"/>
    <property type="match status" value="2"/>
</dbReference>
<dbReference type="UniPathway" id="UPA00904">
    <property type="reaction ID" value="UER00878"/>
</dbReference>
<comment type="catalytic activity">
    <reaction evidence="1 11">
        <text>1,2-dihydroxy-5-(methylsulfanyl)pent-1-en-3-one + O2 = 4-methylsulfanyl-2-oxobutanoate + formate + 2 H(+)</text>
        <dbReference type="Rhea" id="RHEA:24504"/>
        <dbReference type="ChEBI" id="CHEBI:15378"/>
        <dbReference type="ChEBI" id="CHEBI:15379"/>
        <dbReference type="ChEBI" id="CHEBI:15740"/>
        <dbReference type="ChEBI" id="CHEBI:16723"/>
        <dbReference type="ChEBI" id="CHEBI:49252"/>
        <dbReference type="EC" id="1.13.11.54"/>
    </reaction>
</comment>
<organism evidence="12">
    <name type="scientific">Spirodela intermedia</name>
    <name type="common">Intermediate duckweed</name>
    <dbReference type="NCBI Taxonomy" id="51605"/>
    <lineage>
        <taxon>Eukaryota</taxon>
        <taxon>Viridiplantae</taxon>
        <taxon>Streptophyta</taxon>
        <taxon>Embryophyta</taxon>
        <taxon>Tracheophyta</taxon>
        <taxon>Spermatophyta</taxon>
        <taxon>Magnoliopsida</taxon>
        <taxon>Liliopsida</taxon>
        <taxon>Araceae</taxon>
        <taxon>Lemnoideae</taxon>
        <taxon>Spirodela</taxon>
    </lineage>
</organism>
<gene>
    <name evidence="12" type="ORF">SI7747_04004951</name>
</gene>
<keyword evidence="9 11" id="KW-0486">Methionine biosynthesis</keyword>
<dbReference type="CDD" id="cd02232">
    <property type="entry name" value="cupin_ARD"/>
    <property type="match status" value="1"/>
</dbReference>
<feature type="binding site" evidence="11">
    <location>
        <position position="105"/>
    </location>
    <ligand>
        <name>Fe(2+)</name>
        <dbReference type="ChEBI" id="CHEBI:29033"/>
        <note>for iron-dependent acireductone dioxygenase activity</note>
    </ligand>
</feature>
<dbReference type="InterPro" id="IPR011051">
    <property type="entry name" value="RmlC_Cupin_sf"/>
</dbReference>
<sequence length="181" mass="21501">MNNIAMEGKEDVLEAWYMDDSEEDQRLPHHREPKEFVSFDKLLELGVVSWRLNADAYETDENLRKIREARGYSYMDICEVCPEKLPNYEAKIKSFFEEHLHTDEEIRYCLDGSERRLIVLPAGLYHRFTLDTNNYIKAMRLFVGEPVWTPYNRPHDELPARKEYVESLSRKEFGTHAVESH</sequence>
<evidence type="ECO:0000256" key="6">
    <source>
        <dbReference type="ARBA" id="ARBA00022964"/>
    </source>
</evidence>
<evidence type="ECO:0000256" key="5">
    <source>
        <dbReference type="ARBA" id="ARBA00022723"/>
    </source>
</evidence>
<dbReference type="AlphaFoldDB" id="A0A7I8INF5"/>
<dbReference type="InterPro" id="IPR004313">
    <property type="entry name" value="ARD"/>
</dbReference>
<comment type="subcellular location">
    <subcellularLocation>
        <location evidence="11">Cytoplasm</location>
    </subcellularLocation>
    <subcellularLocation>
        <location evidence="11">Nucleus</location>
    </subcellularLocation>
</comment>
<keyword evidence="8 11" id="KW-0408">Iron</keyword>
<dbReference type="SUPFAM" id="SSF51182">
    <property type="entry name" value="RmlC-like cupins"/>
    <property type="match status" value="1"/>
</dbReference>
<keyword evidence="6 11" id="KW-0223">Dioxygenase</keyword>
<dbReference type="HAMAP" id="MF_03154">
    <property type="entry name" value="Salvage_MtnD_euk"/>
    <property type="match status" value="1"/>
</dbReference>
<name>A0A7I8INF5_SPIIN</name>
<accession>A0A7I8INF5</accession>
<protein>
    <recommendedName>
        <fullName evidence="11">Acireductone dioxygenase</fullName>
    </recommendedName>
    <alternativeName>
        <fullName evidence="11">Acireductone dioxygenase (Fe(2+)-requiring)</fullName>
        <shortName evidence="11">ARD'</shortName>
        <shortName evidence="11">Fe-ARD</shortName>
        <ecNumber evidence="11">1.13.11.54</ecNumber>
    </alternativeName>
    <alternativeName>
        <fullName evidence="11">Acireductone dioxygenase (Ni(2+)-requiring)</fullName>
        <shortName evidence="11">ARD</shortName>
        <shortName evidence="11">Ni-ARD</shortName>
        <ecNumber evidence="11">1.13.11.53</ecNumber>
    </alternativeName>
</protein>
<evidence type="ECO:0000256" key="3">
    <source>
        <dbReference type="ARBA" id="ARBA00022596"/>
    </source>
</evidence>
<comment type="pathway">
    <text evidence="11">Amino-acid biosynthesis; L-methionine biosynthesis via salvage pathway; L-methionine from S-methyl-5-thio-alpha-D-ribose 1-phosphate: step 5/6.</text>
</comment>
<keyword evidence="10 11" id="KW-0539">Nucleus</keyword>
<dbReference type="GO" id="GO:0005634">
    <property type="term" value="C:nucleus"/>
    <property type="evidence" value="ECO:0007669"/>
    <property type="project" value="UniProtKB-SubCell"/>
</dbReference>
<evidence type="ECO:0000313" key="12">
    <source>
        <dbReference type="EMBL" id="CAA2618784.1"/>
    </source>
</evidence>
<reference evidence="12 13" key="1">
    <citation type="submission" date="2019-12" db="EMBL/GenBank/DDBJ databases">
        <authorList>
            <person name="Scholz U."/>
            <person name="Mascher M."/>
            <person name="Fiebig A."/>
        </authorList>
    </citation>
    <scope>NUCLEOTIDE SEQUENCE</scope>
</reference>
<keyword evidence="5 11" id="KW-0479">Metal-binding</keyword>
<evidence type="ECO:0000256" key="10">
    <source>
        <dbReference type="ARBA" id="ARBA00023242"/>
    </source>
</evidence>
<dbReference type="InterPro" id="IPR014710">
    <property type="entry name" value="RmlC-like_jellyroll"/>
</dbReference>
<keyword evidence="4 11" id="KW-0028">Amino-acid biosynthesis</keyword>
<dbReference type="Proteomes" id="UP001189122">
    <property type="component" value="Unassembled WGS sequence"/>
</dbReference>
<evidence type="ECO:0000256" key="4">
    <source>
        <dbReference type="ARBA" id="ARBA00022605"/>
    </source>
</evidence>
<dbReference type="PANTHER" id="PTHR23418">
    <property type="entry name" value="ACIREDUCTONE DIOXYGENASE"/>
    <property type="match status" value="1"/>
</dbReference>
<keyword evidence="2 11" id="KW-0963">Cytoplasm</keyword>
<dbReference type="GO" id="GO:0005737">
    <property type="term" value="C:cytoplasm"/>
    <property type="evidence" value="ECO:0007669"/>
    <property type="project" value="UniProtKB-SubCell"/>
</dbReference>
<evidence type="ECO:0000256" key="7">
    <source>
        <dbReference type="ARBA" id="ARBA00023002"/>
    </source>
</evidence>
<evidence type="ECO:0000313" key="13">
    <source>
        <dbReference type="Proteomes" id="UP001189122"/>
    </source>
</evidence>
<comment type="cofactor">
    <cofactor evidence="11">
        <name>Fe(2+)</name>
        <dbReference type="ChEBI" id="CHEBI:29033"/>
    </cofactor>
    <cofactor evidence="11">
        <name>Ni(2+)</name>
        <dbReference type="ChEBI" id="CHEBI:49786"/>
    </cofactor>
    <text evidence="11">Binds either 1 Fe or Ni cation per monomer. Iron-binding promotes an acireductone dioxygenase reaction producing 2-keto-4-methylthiobutyrate, while nickel-binding promotes an acireductone dioxygenase reaction producing 3-(methylsulfanyl)propanoate.</text>
</comment>
<dbReference type="GO" id="GO:0010308">
    <property type="term" value="F:acireductone dioxygenase (Ni2+-requiring) activity"/>
    <property type="evidence" value="ECO:0007669"/>
    <property type="project" value="UniProtKB-UniRule"/>
</dbReference>
<feature type="binding site" evidence="11">
    <location>
        <position position="99"/>
    </location>
    <ligand>
        <name>Fe(2+)</name>
        <dbReference type="ChEBI" id="CHEBI:29033"/>
        <note>for iron-dependent acireductone dioxygenase activity</note>
    </ligand>
</feature>
<dbReference type="InterPro" id="IPR027496">
    <property type="entry name" value="ARD_euk"/>
</dbReference>
<proteinExistence type="inferred from homology"/>
<dbReference type="EMBL" id="LR743591">
    <property type="protein sequence ID" value="CAA2618784.1"/>
    <property type="molecule type" value="Genomic_DNA"/>
</dbReference>
<keyword evidence="3 11" id="KW-0533">Nickel</keyword>
<comment type="function">
    <text evidence="11">Catalyzes 2 different reactions between oxygen and the acireductone 1,2-dihydroxy-3-keto-5-methylthiopentene (DHK-MTPene) depending upon the metal bound in the active site. Fe-containing acireductone dioxygenase (Fe-ARD) produces formate and 2-keto-4-methylthiobutyrate (KMTB), the alpha-ketoacid precursor of methionine in the methionine recycle pathway. Ni-containing acireductone dioxygenase (Ni-ARD) produces methylthiopropionate, carbon monoxide and formate, and does not lie on the methionine recycle pathway.</text>
</comment>
<evidence type="ECO:0000256" key="8">
    <source>
        <dbReference type="ARBA" id="ARBA00023004"/>
    </source>
</evidence>
<dbReference type="Gene3D" id="2.60.120.10">
    <property type="entry name" value="Jelly Rolls"/>
    <property type="match status" value="1"/>
</dbReference>
<dbReference type="PANTHER" id="PTHR23418:SF0">
    <property type="entry name" value="ACIREDUCTONE DIOXYGENASE"/>
    <property type="match status" value="1"/>
</dbReference>
<keyword evidence="13" id="KW-1185">Reference proteome</keyword>
<keyword evidence="7 11" id="KW-0560">Oxidoreductase</keyword>